<keyword evidence="4" id="KW-1185">Reference proteome</keyword>
<dbReference type="Proteomes" id="UP000326979">
    <property type="component" value="Unassembled WGS sequence"/>
</dbReference>
<feature type="compositionally biased region" description="Basic and acidic residues" evidence="1">
    <location>
        <begin position="202"/>
        <end position="212"/>
    </location>
</feature>
<proteinExistence type="predicted"/>
<feature type="transmembrane region" description="Helical" evidence="2">
    <location>
        <begin position="54"/>
        <end position="73"/>
    </location>
</feature>
<organism evidence="3 4">
    <name type="scientific">Streptomyces phyllanthi</name>
    <dbReference type="NCBI Taxonomy" id="1803180"/>
    <lineage>
        <taxon>Bacteria</taxon>
        <taxon>Bacillati</taxon>
        <taxon>Actinomycetota</taxon>
        <taxon>Actinomycetes</taxon>
        <taxon>Kitasatosporales</taxon>
        <taxon>Streptomycetaceae</taxon>
        <taxon>Streptomyces</taxon>
    </lineage>
</organism>
<name>A0A5N8VXZ1_9ACTN</name>
<evidence type="ECO:0000256" key="1">
    <source>
        <dbReference type="SAM" id="MobiDB-lite"/>
    </source>
</evidence>
<comment type="caution">
    <text evidence="3">The sequence shown here is derived from an EMBL/GenBank/DDBJ whole genome shotgun (WGS) entry which is preliminary data.</text>
</comment>
<evidence type="ECO:0000313" key="3">
    <source>
        <dbReference type="EMBL" id="MPY39799.1"/>
    </source>
</evidence>
<keyword evidence="2" id="KW-1133">Transmembrane helix</keyword>
<feature type="transmembrane region" description="Helical" evidence="2">
    <location>
        <begin position="93"/>
        <end position="119"/>
    </location>
</feature>
<feature type="compositionally biased region" description="Gly residues" evidence="1">
    <location>
        <begin position="220"/>
        <end position="235"/>
    </location>
</feature>
<dbReference type="EMBL" id="VJZE01000032">
    <property type="protein sequence ID" value="MPY39799.1"/>
    <property type="molecule type" value="Genomic_DNA"/>
</dbReference>
<feature type="region of interest" description="Disordered" evidence="1">
    <location>
        <begin position="369"/>
        <end position="435"/>
    </location>
</feature>
<feature type="transmembrane region" description="Helical" evidence="2">
    <location>
        <begin position="14"/>
        <end position="33"/>
    </location>
</feature>
<feature type="transmembrane region" description="Helical" evidence="2">
    <location>
        <begin position="131"/>
        <end position="151"/>
    </location>
</feature>
<feature type="transmembrane region" description="Helical" evidence="2">
    <location>
        <begin position="157"/>
        <end position="175"/>
    </location>
</feature>
<sequence length="435" mass="45500">MLAGGDAVREFLDFGAGVLSLVALSCSVIWGLVASDRLFLNARQRILAQAVHRTTAISSVAFLLLHVTTKIVLDHAPFYAALIPFSLGFTGTAILIAFGSMAGLLMITTAITGALRSAFATPAPVAARWRLFHMLAYPAWCFALVHGLYAGREAKPVFVIMYGLCLVGVAAALALRSAPRPVKRQVADRVLAVLGTETRPGREELDASRARVTESTMAGAGFGGGAGFDGGQGRGRGGDSPLPGMGSRGSSPLGDTMVPPPRTPSSANLYESASRADAPDAGPGFAAAYRAVGASPRSQDTFAPETQRMDLPMDMQPTEAVPRYDESANTGTRWPAPSPPPVGEAPPSAYDPMQDTFAGQTYAGQAYPGQTYQGQTYQGPAETSYGTAETNAPYGTYNPNDTYNSGPATETLPGAYDYDTPSSGEPWNAPSGGFK</sequence>
<protein>
    <submittedName>
        <fullName evidence="3">Cytochrome b/b6 domain-containing protein</fullName>
    </submittedName>
</protein>
<feature type="compositionally biased region" description="Polar residues" evidence="1">
    <location>
        <begin position="397"/>
        <end position="408"/>
    </location>
</feature>
<evidence type="ECO:0000256" key="2">
    <source>
        <dbReference type="SAM" id="Phobius"/>
    </source>
</evidence>
<accession>A0A5N8VXZ1</accession>
<evidence type="ECO:0000313" key="4">
    <source>
        <dbReference type="Proteomes" id="UP000326979"/>
    </source>
</evidence>
<feature type="region of interest" description="Disordered" evidence="1">
    <location>
        <begin position="322"/>
        <end position="344"/>
    </location>
</feature>
<gene>
    <name evidence="3" type="ORF">FNH04_07670</name>
</gene>
<feature type="compositionally biased region" description="Low complexity" evidence="1">
    <location>
        <begin position="369"/>
        <end position="381"/>
    </location>
</feature>
<dbReference type="AlphaFoldDB" id="A0A5N8VXZ1"/>
<feature type="region of interest" description="Disordered" evidence="1">
    <location>
        <begin position="202"/>
        <end position="281"/>
    </location>
</feature>
<keyword evidence="2" id="KW-0472">Membrane</keyword>
<keyword evidence="2" id="KW-0812">Transmembrane</keyword>
<reference evidence="3 4" key="1">
    <citation type="submission" date="2019-07" db="EMBL/GenBank/DDBJ databases">
        <title>New species of Amycolatopsis and Streptomyces.</title>
        <authorList>
            <person name="Duangmal K."/>
            <person name="Teo W.F.A."/>
            <person name="Lipun K."/>
        </authorList>
    </citation>
    <scope>NUCLEOTIDE SEQUENCE [LARGE SCALE GENOMIC DNA]</scope>
    <source>
        <strain evidence="3 4">TISTR 2346</strain>
    </source>
</reference>